<dbReference type="AlphaFoldDB" id="A0A9P4JKF2"/>
<feature type="chain" id="PRO_5040497001" description="Asl1-like glycosyl hydrolase catalytic domain-containing protein" evidence="1">
    <location>
        <begin position="20"/>
        <end position="279"/>
    </location>
</feature>
<dbReference type="OrthoDB" id="5985073at2759"/>
<organism evidence="3 4">
    <name type="scientific">Delitschia confertaspora ATCC 74209</name>
    <dbReference type="NCBI Taxonomy" id="1513339"/>
    <lineage>
        <taxon>Eukaryota</taxon>
        <taxon>Fungi</taxon>
        <taxon>Dikarya</taxon>
        <taxon>Ascomycota</taxon>
        <taxon>Pezizomycotina</taxon>
        <taxon>Dothideomycetes</taxon>
        <taxon>Pleosporomycetidae</taxon>
        <taxon>Pleosporales</taxon>
        <taxon>Delitschiaceae</taxon>
        <taxon>Delitschia</taxon>
    </lineage>
</organism>
<keyword evidence="4" id="KW-1185">Reference proteome</keyword>
<evidence type="ECO:0000313" key="4">
    <source>
        <dbReference type="Proteomes" id="UP000799536"/>
    </source>
</evidence>
<gene>
    <name evidence="3" type="ORF">GQ43DRAFT_379378</name>
</gene>
<keyword evidence="1" id="KW-0732">Signal</keyword>
<proteinExistence type="predicted"/>
<dbReference type="InterPro" id="IPR024655">
    <property type="entry name" value="Asl1_glyco_hydro_catalytic"/>
</dbReference>
<dbReference type="Gene3D" id="3.20.20.80">
    <property type="entry name" value="Glycosidases"/>
    <property type="match status" value="1"/>
</dbReference>
<evidence type="ECO:0000259" key="2">
    <source>
        <dbReference type="Pfam" id="PF11790"/>
    </source>
</evidence>
<dbReference type="GO" id="GO:0071966">
    <property type="term" value="P:fungal-type cell wall polysaccharide metabolic process"/>
    <property type="evidence" value="ECO:0007669"/>
    <property type="project" value="TreeGrafter"/>
</dbReference>
<dbReference type="InterPro" id="IPR053183">
    <property type="entry name" value="ASL1"/>
</dbReference>
<feature type="signal peptide" evidence="1">
    <location>
        <begin position="1"/>
        <end position="19"/>
    </location>
</feature>
<feature type="domain" description="Asl1-like glycosyl hydrolase catalytic" evidence="2">
    <location>
        <begin position="37"/>
        <end position="276"/>
    </location>
</feature>
<name>A0A9P4JKF2_9PLEO</name>
<evidence type="ECO:0000313" key="3">
    <source>
        <dbReference type="EMBL" id="KAF2198133.1"/>
    </source>
</evidence>
<sequence length="279" mass="30888">MFLTLLSLSFATLLSTTTAAPVTNPAADVQASVGKRGVPYNDGKLANLFLGGSNKVKWAYNWDSSRGDLDKSIEYVPMLHDTLTVNTAKFRENVKKSGATHIMSFNEPDQCGKDTGGVCMQDVAATVKAHMNYVQPIAKDFPNIQIGAPAVTNGEWDNNTQKPMGLPYLKQFLDGCKTAGCRIDFISIHWYDSADNIIYFKKHVEEAHRMSNKPVWITEFTPSGSVAQIQNFLKEVLPWLEHPNQSYVQRYAYQWAARGSLVDGTGKKLTPVGQTYASV</sequence>
<dbReference type="Pfam" id="PF11790">
    <property type="entry name" value="Glyco_hydro_cc"/>
    <property type="match status" value="1"/>
</dbReference>
<evidence type="ECO:0000256" key="1">
    <source>
        <dbReference type="SAM" id="SignalP"/>
    </source>
</evidence>
<dbReference type="EMBL" id="ML994168">
    <property type="protein sequence ID" value="KAF2198133.1"/>
    <property type="molecule type" value="Genomic_DNA"/>
</dbReference>
<comment type="caution">
    <text evidence="3">The sequence shown here is derived from an EMBL/GenBank/DDBJ whole genome shotgun (WGS) entry which is preliminary data.</text>
</comment>
<protein>
    <recommendedName>
        <fullName evidence="2">Asl1-like glycosyl hydrolase catalytic domain-containing protein</fullName>
    </recommendedName>
</protein>
<dbReference type="SUPFAM" id="SSF51445">
    <property type="entry name" value="(Trans)glycosidases"/>
    <property type="match status" value="1"/>
</dbReference>
<dbReference type="PANTHER" id="PTHR34154">
    <property type="entry name" value="ALKALI-SENSITIVE LINKAGE PROTEIN 1"/>
    <property type="match status" value="1"/>
</dbReference>
<accession>A0A9P4JKF2</accession>
<dbReference type="Proteomes" id="UP000799536">
    <property type="component" value="Unassembled WGS sequence"/>
</dbReference>
<dbReference type="PANTHER" id="PTHR34154:SF10">
    <property type="entry name" value="ASL1-LIKE GLYCOSYL HYDROLASE CATALYTIC DOMAIN-CONTAINING PROTEIN"/>
    <property type="match status" value="1"/>
</dbReference>
<reference evidence="3" key="1">
    <citation type="journal article" date="2020" name="Stud. Mycol.">
        <title>101 Dothideomycetes genomes: a test case for predicting lifestyles and emergence of pathogens.</title>
        <authorList>
            <person name="Haridas S."/>
            <person name="Albert R."/>
            <person name="Binder M."/>
            <person name="Bloem J."/>
            <person name="Labutti K."/>
            <person name="Salamov A."/>
            <person name="Andreopoulos B."/>
            <person name="Baker S."/>
            <person name="Barry K."/>
            <person name="Bills G."/>
            <person name="Bluhm B."/>
            <person name="Cannon C."/>
            <person name="Castanera R."/>
            <person name="Culley D."/>
            <person name="Daum C."/>
            <person name="Ezra D."/>
            <person name="Gonzalez J."/>
            <person name="Henrissat B."/>
            <person name="Kuo A."/>
            <person name="Liang C."/>
            <person name="Lipzen A."/>
            <person name="Lutzoni F."/>
            <person name="Magnuson J."/>
            <person name="Mondo S."/>
            <person name="Nolan M."/>
            <person name="Ohm R."/>
            <person name="Pangilinan J."/>
            <person name="Park H.-J."/>
            <person name="Ramirez L."/>
            <person name="Alfaro M."/>
            <person name="Sun H."/>
            <person name="Tritt A."/>
            <person name="Yoshinaga Y."/>
            <person name="Zwiers L.-H."/>
            <person name="Turgeon B."/>
            <person name="Goodwin S."/>
            <person name="Spatafora J."/>
            <person name="Crous P."/>
            <person name="Grigoriev I."/>
        </authorList>
    </citation>
    <scope>NUCLEOTIDE SEQUENCE</scope>
    <source>
        <strain evidence="3">ATCC 74209</strain>
    </source>
</reference>
<dbReference type="InterPro" id="IPR017853">
    <property type="entry name" value="GH"/>
</dbReference>
<dbReference type="GO" id="GO:0009277">
    <property type="term" value="C:fungal-type cell wall"/>
    <property type="evidence" value="ECO:0007669"/>
    <property type="project" value="TreeGrafter"/>
</dbReference>